<dbReference type="InterPro" id="IPR002110">
    <property type="entry name" value="Ankyrin_rpt"/>
</dbReference>
<keyword evidence="5" id="KW-0418">Kinase</keyword>
<name>A0A1Q9BU16_SYMMI</name>
<dbReference type="SUPFAM" id="SSF48403">
    <property type="entry name" value="Ankyrin repeat"/>
    <property type="match status" value="1"/>
</dbReference>
<dbReference type="Pfam" id="PF12796">
    <property type="entry name" value="Ank_2"/>
    <property type="match status" value="1"/>
</dbReference>
<protein>
    <submittedName>
        <fullName evidence="5">Ankyrin repeat and protein kinase domain-containing protein 1</fullName>
    </submittedName>
</protein>
<gene>
    <name evidence="5" type="primary">ANKK1</name>
    <name evidence="5" type="ORF">AK812_SmicGene46387</name>
</gene>
<dbReference type="PROSITE" id="PS50088">
    <property type="entry name" value="ANK_REPEAT"/>
    <property type="match status" value="2"/>
</dbReference>
<proteinExistence type="predicted"/>
<dbReference type="PROSITE" id="PS50297">
    <property type="entry name" value="ANK_REP_REGION"/>
    <property type="match status" value="2"/>
</dbReference>
<dbReference type="InterPro" id="IPR036770">
    <property type="entry name" value="Ankyrin_rpt-contain_sf"/>
</dbReference>
<evidence type="ECO:0000256" key="1">
    <source>
        <dbReference type="ARBA" id="ARBA00022737"/>
    </source>
</evidence>
<evidence type="ECO:0000256" key="3">
    <source>
        <dbReference type="PROSITE-ProRule" id="PRU00023"/>
    </source>
</evidence>
<evidence type="ECO:0000313" key="5">
    <source>
        <dbReference type="EMBL" id="OLP74156.1"/>
    </source>
</evidence>
<evidence type="ECO:0000313" key="6">
    <source>
        <dbReference type="Proteomes" id="UP000186817"/>
    </source>
</evidence>
<keyword evidence="6" id="KW-1185">Reference proteome</keyword>
<organism evidence="5 6">
    <name type="scientific">Symbiodinium microadriaticum</name>
    <name type="common">Dinoflagellate</name>
    <name type="synonym">Zooxanthella microadriatica</name>
    <dbReference type="NCBI Taxonomy" id="2951"/>
    <lineage>
        <taxon>Eukaryota</taxon>
        <taxon>Sar</taxon>
        <taxon>Alveolata</taxon>
        <taxon>Dinophyceae</taxon>
        <taxon>Suessiales</taxon>
        <taxon>Symbiodiniaceae</taxon>
        <taxon>Symbiodinium</taxon>
    </lineage>
</organism>
<feature type="repeat" description="ANK" evidence="3">
    <location>
        <begin position="103"/>
        <end position="125"/>
    </location>
</feature>
<dbReference type="OrthoDB" id="437639at2759"/>
<dbReference type="GO" id="GO:0016301">
    <property type="term" value="F:kinase activity"/>
    <property type="evidence" value="ECO:0007669"/>
    <property type="project" value="UniProtKB-KW"/>
</dbReference>
<evidence type="ECO:0000256" key="2">
    <source>
        <dbReference type="ARBA" id="ARBA00023043"/>
    </source>
</evidence>
<dbReference type="Proteomes" id="UP000186817">
    <property type="component" value="Unassembled WGS sequence"/>
</dbReference>
<feature type="chain" id="PRO_5011982806" evidence="4">
    <location>
        <begin position="18"/>
        <end position="125"/>
    </location>
</feature>
<keyword evidence="2 3" id="KW-0040">ANK repeat</keyword>
<dbReference type="EMBL" id="LSRX01004180">
    <property type="protein sequence ID" value="OLP74156.1"/>
    <property type="molecule type" value="Genomic_DNA"/>
</dbReference>
<dbReference type="PANTHER" id="PTHR24201">
    <property type="entry name" value="ANK_REP_REGION DOMAIN-CONTAINING PROTEIN"/>
    <property type="match status" value="1"/>
</dbReference>
<feature type="non-terminal residue" evidence="5">
    <location>
        <position position="125"/>
    </location>
</feature>
<reference evidence="5 6" key="1">
    <citation type="submission" date="2016-02" db="EMBL/GenBank/DDBJ databases">
        <title>Genome analysis of coral dinoflagellate symbionts highlights evolutionary adaptations to a symbiotic lifestyle.</title>
        <authorList>
            <person name="Aranda M."/>
            <person name="Li Y."/>
            <person name="Liew Y.J."/>
            <person name="Baumgarten S."/>
            <person name="Simakov O."/>
            <person name="Wilson M."/>
            <person name="Piel J."/>
            <person name="Ashoor H."/>
            <person name="Bougouffa S."/>
            <person name="Bajic V.B."/>
            <person name="Ryu T."/>
            <person name="Ravasi T."/>
            <person name="Bayer T."/>
            <person name="Micklem G."/>
            <person name="Kim H."/>
            <person name="Bhak J."/>
            <person name="Lajeunesse T.C."/>
            <person name="Voolstra C.R."/>
        </authorList>
    </citation>
    <scope>NUCLEOTIDE SEQUENCE [LARGE SCALE GENOMIC DNA]</scope>
    <source>
        <strain evidence="5 6">CCMP2467</strain>
    </source>
</reference>
<keyword evidence="5" id="KW-0808">Transferase</keyword>
<feature type="signal peptide" evidence="4">
    <location>
        <begin position="1"/>
        <end position="17"/>
    </location>
</feature>
<dbReference type="InterPro" id="IPR050776">
    <property type="entry name" value="Ank_Repeat/CDKN_Inhibitor"/>
</dbReference>
<keyword evidence="1" id="KW-0677">Repeat</keyword>
<keyword evidence="4" id="KW-0732">Signal</keyword>
<dbReference type="AlphaFoldDB" id="A0A1Q9BU16"/>
<sequence length="125" mass="13344">MFVVRLVLLAALTRADGKRVNLQRILEARQQASGLEPRSPMREAAKEGNVAALAAQRKAGADLEAAVDQEGRAPAHYAAAYGQVAVLQFLREAGVNITAGDEDGWTPAHFAAKNGEVAVLELLRK</sequence>
<comment type="caution">
    <text evidence="5">The sequence shown here is derived from an EMBL/GenBank/DDBJ whole genome shotgun (WGS) entry which is preliminary data.</text>
</comment>
<feature type="repeat" description="ANK" evidence="3">
    <location>
        <begin position="70"/>
        <end position="102"/>
    </location>
</feature>
<evidence type="ECO:0000256" key="4">
    <source>
        <dbReference type="SAM" id="SignalP"/>
    </source>
</evidence>
<dbReference type="Gene3D" id="1.25.40.20">
    <property type="entry name" value="Ankyrin repeat-containing domain"/>
    <property type="match status" value="1"/>
</dbReference>
<accession>A0A1Q9BU16</accession>